<proteinExistence type="predicted"/>
<dbReference type="InterPro" id="IPR012337">
    <property type="entry name" value="RNaseH-like_sf"/>
</dbReference>
<dbReference type="Pfam" id="PF13976">
    <property type="entry name" value="gag_pre-integrs"/>
    <property type="match status" value="1"/>
</dbReference>
<reference evidence="2 3" key="1">
    <citation type="submission" date="2024-01" db="EMBL/GenBank/DDBJ databases">
        <title>The complete chloroplast genome sequence of Lithospermum erythrorhizon: insights into the phylogenetic relationship among Boraginaceae species and the maternal lineages of purple gromwells.</title>
        <authorList>
            <person name="Okada T."/>
            <person name="Watanabe K."/>
        </authorList>
    </citation>
    <scope>NUCLEOTIDE SEQUENCE [LARGE SCALE GENOMIC DNA]</scope>
</reference>
<organism evidence="2 3">
    <name type="scientific">Lithospermum erythrorhizon</name>
    <name type="common">Purple gromwell</name>
    <name type="synonym">Lithospermum officinale var. erythrorhizon</name>
    <dbReference type="NCBI Taxonomy" id="34254"/>
    <lineage>
        <taxon>Eukaryota</taxon>
        <taxon>Viridiplantae</taxon>
        <taxon>Streptophyta</taxon>
        <taxon>Embryophyta</taxon>
        <taxon>Tracheophyta</taxon>
        <taxon>Spermatophyta</taxon>
        <taxon>Magnoliopsida</taxon>
        <taxon>eudicotyledons</taxon>
        <taxon>Gunneridae</taxon>
        <taxon>Pentapetalae</taxon>
        <taxon>asterids</taxon>
        <taxon>lamiids</taxon>
        <taxon>Boraginales</taxon>
        <taxon>Boraginaceae</taxon>
        <taxon>Boraginoideae</taxon>
        <taxon>Lithospermeae</taxon>
        <taxon>Lithospermum</taxon>
    </lineage>
</organism>
<dbReference type="InterPro" id="IPR039537">
    <property type="entry name" value="Retrotran_Ty1/copia-like"/>
</dbReference>
<feature type="domain" description="GAG-pre-integrase" evidence="1">
    <location>
        <begin position="10"/>
        <end position="58"/>
    </location>
</feature>
<accession>A0AAV3PLR2</accession>
<comment type="caution">
    <text evidence="2">The sequence shown here is derived from an EMBL/GenBank/DDBJ whole genome shotgun (WGS) entry which is preliminary data.</text>
</comment>
<evidence type="ECO:0000313" key="3">
    <source>
        <dbReference type="Proteomes" id="UP001454036"/>
    </source>
</evidence>
<dbReference type="EMBL" id="BAABME010001938">
    <property type="protein sequence ID" value="GAA0152213.1"/>
    <property type="molecule type" value="Genomic_DNA"/>
</dbReference>
<dbReference type="PANTHER" id="PTHR42648">
    <property type="entry name" value="TRANSPOSASE, PUTATIVE-RELATED"/>
    <property type="match status" value="1"/>
</dbReference>
<protein>
    <recommendedName>
        <fullName evidence="1">GAG-pre-integrase domain-containing protein</fullName>
    </recommendedName>
</protein>
<name>A0AAV3PLR2_LITER</name>
<keyword evidence="3" id="KW-1185">Reference proteome</keyword>
<sequence>MEALKDGVHIVDSKLKLWHERLGHMSEKGLKVLAKRGLIPKVEDDYVLDCTHCLIGKQHRVSFNKLAQRKDARLDLFYSDVCGPMKTRTLGGCSYFFAFIDDYSRKLWVCP</sequence>
<dbReference type="Proteomes" id="UP001454036">
    <property type="component" value="Unassembled WGS sequence"/>
</dbReference>
<evidence type="ECO:0000259" key="1">
    <source>
        <dbReference type="Pfam" id="PF13976"/>
    </source>
</evidence>
<dbReference type="AlphaFoldDB" id="A0AAV3PLR2"/>
<dbReference type="PANTHER" id="PTHR42648:SF28">
    <property type="entry name" value="TRANSPOSON-ENCODED PROTEIN WITH RIBONUCLEASE H-LIKE AND RETROVIRUS ZINC FINGER-LIKE DOMAINS"/>
    <property type="match status" value="1"/>
</dbReference>
<dbReference type="SUPFAM" id="SSF53098">
    <property type="entry name" value="Ribonuclease H-like"/>
    <property type="match status" value="1"/>
</dbReference>
<dbReference type="InterPro" id="IPR025724">
    <property type="entry name" value="GAG-pre-integrase_dom"/>
</dbReference>
<gene>
    <name evidence="2" type="ORF">LIER_10749</name>
</gene>
<evidence type="ECO:0000313" key="2">
    <source>
        <dbReference type="EMBL" id="GAA0152213.1"/>
    </source>
</evidence>